<feature type="transmembrane region" description="Helical" evidence="2">
    <location>
        <begin position="213"/>
        <end position="236"/>
    </location>
</feature>
<feature type="transmembrane region" description="Helical" evidence="2">
    <location>
        <begin position="189"/>
        <end position="207"/>
    </location>
</feature>
<gene>
    <name evidence="3" type="ORF">IAB98_08010</name>
</gene>
<feature type="transmembrane region" description="Helical" evidence="2">
    <location>
        <begin position="20"/>
        <end position="39"/>
    </location>
</feature>
<keyword evidence="2" id="KW-0472">Membrane</keyword>
<reference evidence="3" key="2">
    <citation type="journal article" date="2021" name="PeerJ">
        <title>Extensive microbial diversity within the chicken gut microbiome revealed by metagenomics and culture.</title>
        <authorList>
            <person name="Gilroy R."/>
            <person name="Ravi A."/>
            <person name="Getino M."/>
            <person name="Pursley I."/>
            <person name="Horton D.L."/>
            <person name="Alikhan N.F."/>
            <person name="Baker D."/>
            <person name="Gharbi K."/>
            <person name="Hall N."/>
            <person name="Watson M."/>
            <person name="Adriaenssens E.M."/>
            <person name="Foster-Nyarko E."/>
            <person name="Jarju S."/>
            <person name="Secka A."/>
            <person name="Antonio M."/>
            <person name="Oren A."/>
            <person name="Chaudhuri R.R."/>
            <person name="La Ragione R."/>
            <person name="Hildebrand F."/>
            <person name="Pallen M.J."/>
        </authorList>
    </citation>
    <scope>NUCLEOTIDE SEQUENCE</scope>
    <source>
        <strain evidence="3">ChiSxjej1B13-7041</strain>
    </source>
</reference>
<evidence type="ECO:0000313" key="4">
    <source>
        <dbReference type="Proteomes" id="UP000886841"/>
    </source>
</evidence>
<evidence type="ECO:0000313" key="3">
    <source>
        <dbReference type="EMBL" id="HIR93343.1"/>
    </source>
</evidence>
<keyword evidence="2" id="KW-1133">Transmembrane helix</keyword>
<evidence type="ECO:0000256" key="2">
    <source>
        <dbReference type="SAM" id="Phobius"/>
    </source>
</evidence>
<dbReference type="EMBL" id="DVHU01000072">
    <property type="protein sequence ID" value="HIR93343.1"/>
    <property type="molecule type" value="Genomic_DNA"/>
</dbReference>
<feature type="region of interest" description="Disordered" evidence="1">
    <location>
        <begin position="387"/>
        <end position="505"/>
    </location>
</feature>
<comment type="caution">
    <text evidence="3">The sequence shown here is derived from an EMBL/GenBank/DDBJ whole genome shotgun (WGS) entry which is preliminary data.</text>
</comment>
<feature type="compositionally biased region" description="Basic and acidic residues" evidence="1">
    <location>
        <begin position="442"/>
        <end position="451"/>
    </location>
</feature>
<feature type="compositionally biased region" description="Basic and acidic residues" evidence="1">
    <location>
        <begin position="411"/>
        <end position="426"/>
    </location>
</feature>
<feature type="compositionally biased region" description="Basic and acidic residues" evidence="1">
    <location>
        <begin position="300"/>
        <end position="353"/>
    </location>
</feature>
<feature type="transmembrane region" description="Helical" evidence="2">
    <location>
        <begin position="243"/>
        <end position="265"/>
    </location>
</feature>
<feature type="transmembrane region" description="Helical" evidence="2">
    <location>
        <begin position="51"/>
        <end position="78"/>
    </location>
</feature>
<feature type="transmembrane region" description="Helical" evidence="2">
    <location>
        <begin position="135"/>
        <end position="155"/>
    </location>
</feature>
<dbReference type="AlphaFoldDB" id="A0A9D1JFV5"/>
<feature type="transmembrane region" description="Helical" evidence="2">
    <location>
        <begin position="84"/>
        <end position="104"/>
    </location>
</feature>
<keyword evidence="2" id="KW-0812">Transmembrane</keyword>
<proteinExistence type="predicted"/>
<sequence length="505" mass="55316">MTTLVELREKLKMLYGKCGVYVQMVLKFALALAIFLFVSDALDFNSKLSNIFLLLILALVCSILPLQAISLAGCALMVGQCFSLSPEVGVLAVILLLAILLLYLRIAARDSLALVLTPLAFSLGIPAAVPMGFGLLGGVASCLSAGCGVVFYTFLHAVQNHVQELQAEDLELLKRSKIILDAMLEEENMVILVITFAVVTVAVNAIRRLSVDYSWYIATGTGAMAYLAVSIAGSFINGGLDNLVPLVAGVAGAVVLTLVLQFFVFHVDYTKSEYLEYEDDEYHYYVKAVPKVVAANASESQERRRERQEQKAQQRAQREAEREARRAEKEQQAQEQRAQEEAARQQRAQEEAAREAELLQYENFGENQGNIDENTAGNFGENMAEELQKASGETEAQGGQDFGATIPYDFGVKEDKGSEENRKPDFDLEAVEQALVAAGDGSQKDTGREDSSPAGFGYEEEAAEGKDSFEEEQEEELASVAPVLSPPEVDDIDFESKLEESLREL</sequence>
<feature type="region of interest" description="Disordered" evidence="1">
    <location>
        <begin position="297"/>
        <end position="353"/>
    </location>
</feature>
<evidence type="ECO:0000256" key="1">
    <source>
        <dbReference type="SAM" id="MobiDB-lite"/>
    </source>
</evidence>
<dbReference type="Proteomes" id="UP000886841">
    <property type="component" value="Unassembled WGS sequence"/>
</dbReference>
<reference evidence="3" key="1">
    <citation type="submission" date="2020-10" db="EMBL/GenBank/DDBJ databases">
        <authorList>
            <person name="Gilroy R."/>
        </authorList>
    </citation>
    <scope>NUCLEOTIDE SEQUENCE</scope>
    <source>
        <strain evidence="3">ChiSxjej1B13-7041</strain>
    </source>
</reference>
<name>A0A9D1JFV5_9FIRM</name>
<feature type="transmembrane region" description="Helical" evidence="2">
    <location>
        <begin position="111"/>
        <end position="129"/>
    </location>
</feature>
<feature type="compositionally biased region" description="Basic and acidic residues" evidence="1">
    <location>
        <begin position="494"/>
        <end position="505"/>
    </location>
</feature>
<protein>
    <submittedName>
        <fullName evidence="3">Uncharacterized protein</fullName>
    </submittedName>
</protein>
<organism evidence="3 4">
    <name type="scientific">Candidatus Egerieimonas intestinavium</name>
    <dbReference type="NCBI Taxonomy" id="2840777"/>
    <lineage>
        <taxon>Bacteria</taxon>
        <taxon>Bacillati</taxon>
        <taxon>Bacillota</taxon>
        <taxon>Clostridia</taxon>
        <taxon>Lachnospirales</taxon>
        <taxon>Lachnospiraceae</taxon>
        <taxon>Lachnospiraceae incertae sedis</taxon>
        <taxon>Candidatus Egerieimonas</taxon>
    </lineage>
</organism>
<accession>A0A9D1JFV5</accession>